<dbReference type="InterPro" id="IPR002295">
    <property type="entry name" value="N4/N6-MTase_EcoPI_Mod-like"/>
</dbReference>
<dbReference type="RefSeq" id="WP_172616748.1">
    <property type="nucleotide sequence ID" value="NZ_CP037899.1"/>
</dbReference>
<reference evidence="10" key="1">
    <citation type="submission" date="2019-03" db="EMBL/GenBank/DDBJ databases">
        <title>Complete genome of Methylacidiphilum kamchatkense Kam1.</title>
        <authorList>
            <person name="Kruse T."/>
            <person name="Murarilal Ratnadevi C."/>
            <person name="Erikstad H.-A."/>
            <person name="Birkeland N.-K."/>
        </authorList>
    </citation>
    <scope>NUCLEOTIDE SEQUENCE [LARGE SCALE GENOMIC DNA]</scope>
    <source>
        <strain evidence="10">kam1</strain>
    </source>
</reference>
<evidence type="ECO:0000256" key="2">
    <source>
        <dbReference type="ARBA" id="ARBA00011900"/>
    </source>
</evidence>
<dbReference type="REBASE" id="356917">
    <property type="entry name" value="M.MkaKam1ORF229P"/>
</dbReference>
<feature type="domain" description="DNA methylase N-4/N-6" evidence="8">
    <location>
        <begin position="133"/>
        <end position="458"/>
    </location>
</feature>
<dbReference type="PANTHER" id="PTHR13370:SF16">
    <property type="entry name" value="SITE-SPECIFIC DNA-METHYLTRANSFERASE (ADENINE-SPECIFIC)"/>
    <property type="match status" value="1"/>
</dbReference>
<dbReference type="EC" id="2.1.1.72" evidence="2"/>
<dbReference type="GO" id="GO:0009007">
    <property type="term" value="F:site-specific DNA-methyltransferase (adenine-specific) activity"/>
    <property type="evidence" value="ECO:0007669"/>
    <property type="project" value="UniProtKB-EC"/>
</dbReference>
<dbReference type="Gene3D" id="3.40.50.150">
    <property type="entry name" value="Vaccinia Virus protein VP39"/>
    <property type="match status" value="1"/>
</dbReference>
<evidence type="ECO:0000313" key="9">
    <source>
        <dbReference type="EMBL" id="QDQ41484.1"/>
    </source>
</evidence>
<keyword evidence="5" id="KW-0949">S-adenosyl-L-methionine</keyword>
<name>A0A516TJY6_9BACT</name>
<protein>
    <recommendedName>
        <fullName evidence="2">site-specific DNA-methyltransferase (adenine-specific)</fullName>
        <ecNumber evidence="2">2.1.1.72</ecNumber>
    </recommendedName>
</protein>
<feature type="region of interest" description="Disordered" evidence="7">
    <location>
        <begin position="1"/>
        <end position="28"/>
    </location>
</feature>
<dbReference type="GO" id="GO:0032259">
    <property type="term" value="P:methylation"/>
    <property type="evidence" value="ECO:0007669"/>
    <property type="project" value="UniProtKB-KW"/>
</dbReference>
<evidence type="ECO:0000256" key="4">
    <source>
        <dbReference type="ARBA" id="ARBA00022679"/>
    </source>
</evidence>
<comment type="catalytic activity">
    <reaction evidence="6">
        <text>a 2'-deoxyadenosine in DNA + S-adenosyl-L-methionine = an N(6)-methyl-2'-deoxyadenosine in DNA + S-adenosyl-L-homocysteine + H(+)</text>
        <dbReference type="Rhea" id="RHEA:15197"/>
        <dbReference type="Rhea" id="RHEA-COMP:12418"/>
        <dbReference type="Rhea" id="RHEA-COMP:12419"/>
        <dbReference type="ChEBI" id="CHEBI:15378"/>
        <dbReference type="ChEBI" id="CHEBI:57856"/>
        <dbReference type="ChEBI" id="CHEBI:59789"/>
        <dbReference type="ChEBI" id="CHEBI:90615"/>
        <dbReference type="ChEBI" id="CHEBI:90616"/>
        <dbReference type="EC" id="2.1.1.72"/>
    </reaction>
</comment>
<comment type="similarity">
    <text evidence="1">Belongs to the N(4)/N(6)-methyltransferase family.</text>
</comment>
<dbReference type="InterPro" id="IPR029063">
    <property type="entry name" value="SAM-dependent_MTases_sf"/>
</dbReference>
<dbReference type="KEGG" id="mkc:kam1_229"/>
<dbReference type="Pfam" id="PF01555">
    <property type="entry name" value="N6_N4_Mtase"/>
    <property type="match status" value="1"/>
</dbReference>
<evidence type="ECO:0000256" key="7">
    <source>
        <dbReference type="SAM" id="MobiDB-lite"/>
    </source>
</evidence>
<evidence type="ECO:0000256" key="5">
    <source>
        <dbReference type="ARBA" id="ARBA00022691"/>
    </source>
</evidence>
<dbReference type="GO" id="GO:0005737">
    <property type="term" value="C:cytoplasm"/>
    <property type="evidence" value="ECO:0007669"/>
    <property type="project" value="TreeGrafter"/>
</dbReference>
<gene>
    <name evidence="9" type="ORF">kam1_229</name>
</gene>
<dbReference type="AlphaFoldDB" id="A0A516TJY6"/>
<dbReference type="InterPro" id="IPR002052">
    <property type="entry name" value="DNA_methylase_N6_adenine_CS"/>
</dbReference>
<dbReference type="PROSITE" id="PS00092">
    <property type="entry name" value="N6_MTASE"/>
    <property type="match status" value="1"/>
</dbReference>
<evidence type="ECO:0000256" key="3">
    <source>
        <dbReference type="ARBA" id="ARBA00022603"/>
    </source>
</evidence>
<evidence type="ECO:0000256" key="6">
    <source>
        <dbReference type="ARBA" id="ARBA00047942"/>
    </source>
</evidence>
<dbReference type="Proteomes" id="UP000315925">
    <property type="component" value="Chromosome"/>
</dbReference>
<keyword evidence="4 9" id="KW-0808">Transferase</keyword>
<dbReference type="InterPro" id="IPR002941">
    <property type="entry name" value="DNA_methylase_N4/N6"/>
</dbReference>
<organism evidence="9 10">
    <name type="scientific">Methylacidiphilum kamchatkense Kam1</name>
    <dbReference type="NCBI Taxonomy" id="1202785"/>
    <lineage>
        <taxon>Bacteria</taxon>
        <taxon>Pseudomonadati</taxon>
        <taxon>Verrucomicrobiota</taxon>
        <taxon>Methylacidiphilae</taxon>
        <taxon>Methylacidiphilales</taxon>
        <taxon>Methylacidiphilaceae</taxon>
        <taxon>Methylacidiphilum (ex Ratnadevi et al. 2023)</taxon>
    </lineage>
</organism>
<keyword evidence="3 9" id="KW-0489">Methyltransferase</keyword>
<sequence length="945" mass="107818">MRDFRHTQARRTNNPPAGIAPTYEKPEHKTRRYTYDPHLDPQLQWAGKAEHTSFEVDVVPLHVHERISTKAILRAVRRPDPLQLEIFGETLLPADREIEFYRHEVGWANRFILGDSLLVMNSLLVKEGIAGKVQMIYVDPPYGIKYASNFQPRIDLRNVKDKDEDLTHEPEQIKAYRDTWKLGIHSYLTYLRDRLLLCRELLHESGSIFVQINDENLHLVRCLLDEVFDRENFVAVIAFVKTSGKGSATLDTVNDFLLWYAKNRSQLKYRQLYLEKELGEEGTKGYQHVELPDGARRRLIASDLAEPKDTPQGLRVFKAGDMTSQGAVATTFEYLFEGVSFHCGKNNNWKTGWEGMERLRQSERLFVVGKTLSYVRFLDEIPIRQLTNIWVDTGIAVYGDPKVYAVQTNTKVVERCILMTTDPGDLVFDPTCGSGTTAYCAEKWGRRWITCDTSRVALVIARQRLMTAKFDYYKLRDAERGPAGGFIYETVPHVTLESIAKNTEIDAIAAKYQPEIDRALAELNRLLARDWKEWKVPRELPHPVWPEAAREAYQQLLKVKHSDRLDAETQAEPLLKKVYRLTGHRWKSLGEVPEPMPPEDWSEEAKKALRRFWELKRAKRKEIDESIQRNAQQEPLYDRPKVVHSVVRVSGPFTVEAIPVPAVEYPAQAPIPQFETEEAQAHVSDRGGDYLTNMVNLLKQHGGVLFPGGKRLVLENIRPMNLGCLHAEAEAKQNGSTLRVVISFGPKDGPIIASQVQEAIPTARMNGYQILIFAGFAFDPEVQSLIQKAPVAGLRVHFANVSPDVLVGDLLKTTRASQIFTVFGQPDVRLQEQKNDTCVVELRGMDIYDPLTGEVHSTRGEDVAAWFLDTDYDGKTFHICQAFFPGDPDAWEKLQRALKAQIDPEAFERMQGTISFPFRPGEHRRIAVKVIDFRGNEVVRVMLLV</sequence>
<dbReference type="SUPFAM" id="SSF53335">
    <property type="entry name" value="S-adenosyl-L-methionine-dependent methyltransferases"/>
    <property type="match status" value="1"/>
</dbReference>
<dbReference type="GO" id="GO:0003677">
    <property type="term" value="F:DNA binding"/>
    <property type="evidence" value="ECO:0007669"/>
    <property type="project" value="InterPro"/>
</dbReference>
<evidence type="ECO:0000313" key="10">
    <source>
        <dbReference type="Proteomes" id="UP000315925"/>
    </source>
</evidence>
<evidence type="ECO:0000259" key="8">
    <source>
        <dbReference type="Pfam" id="PF01555"/>
    </source>
</evidence>
<dbReference type="PRINTS" id="PR00506">
    <property type="entry name" value="D21N6MTFRASE"/>
</dbReference>
<dbReference type="EMBL" id="CP037899">
    <property type="protein sequence ID" value="QDQ41484.1"/>
    <property type="molecule type" value="Genomic_DNA"/>
</dbReference>
<proteinExistence type="inferred from homology"/>
<evidence type="ECO:0000256" key="1">
    <source>
        <dbReference type="ARBA" id="ARBA00006594"/>
    </source>
</evidence>
<dbReference type="GO" id="GO:0008170">
    <property type="term" value="F:N-methyltransferase activity"/>
    <property type="evidence" value="ECO:0007669"/>
    <property type="project" value="InterPro"/>
</dbReference>
<accession>A0A516TJY6</accession>
<dbReference type="PANTHER" id="PTHR13370">
    <property type="entry name" value="RNA METHYLASE-RELATED"/>
    <property type="match status" value="1"/>
</dbReference>